<protein>
    <submittedName>
        <fullName evidence="1">DNA topoisomerase</fullName>
        <ecNumber evidence="1">5.6.2.1</ecNumber>
    </submittedName>
</protein>
<reference evidence="1" key="1">
    <citation type="submission" date="2022-06" db="EMBL/GenBank/DDBJ databases">
        <title>Phylogenomic reconstructions and comparative analyses of Kickxellomycotina fungi.</title>
        <authorList>
            <person name="Reynolds N.K."/>
            <person name="Stajich J.E."/>
            <person name="Barry K."/>
            <person name="Grigoriev I.V."/>
            <person name="Crous P."/>
            <person name="Smith M.E."/>
        </authorList>
    </citation>
    <scope>NUCLEOTIDE SEQUENCE</scope>
    <source>
        <strain evidence="1">RSA 2271</strain>
    </source>
</reference>
<name>A0ACC1HB76_9FUNG</name>
<dbReference type="Proteomes" id="UP001145114">
    <property type="component" value="Unassembled WGS sequence"/>
</dbReference>
<gene>
    <name evidence="1" type="primary">TOP3</name>
    <name evidence="1" type="ORF">EV182_007395</name>
</gene>
<sequence length="209" mass="23778">MRVLCVAEKPSQARTLAQLLSRNQFRQRRGLNKYCNNFDFEYRLKGNLVPVTMTSVLGHVMEHDFDAEYRKWSVCDPCDLLAAPVLRSVPEKMHNVAQNVRDEARRATHLYIWTDCDREGEAIGAEVAQLAREANSRIVVRRAHYSAITMDAVDRAMVGVRDLNMREVAAVEARSELDLRTGAALTRLQTLRLQNLFSEVKGNVLSYGK</sequence>
<dbReference type="EMBL" id="JAMZIH010008543">
    <property type="protein sequence ID" value="KAJ1671889.1"/>
    <property type="molecule type" value="Genomic_DNA"/>
</dbReference>
<keyword evidence="1" id="KW-0413">Isomerase</keyword>
<dbReference type="EC" id="5.6.2.1" evidence="1"/>
<keyword evidence="2" id="KW-1185">Reference proteome</keyword>
<evidence type="ECO:0000313" key="2">
    <source>
        <dbReference type="Proteomes" id="UP001145114"/>
    </source>
</evidence>
<organism evidence="1 2">
    <name type="scientific">Spiromyces aspiralis</name>
    <dbReference type="NCBI Taxonomy" id="68401"/>
    <lineage>
        <taxon>Eukaryota</taxon>
        <taxon>Fungi</taxon>
        <taxon>Fungi incertae sedis</taxon>
        <taxon>Zoopagomycota</taxon>
        <taxon>Kickxellomycotina</taxon>
        <taxon>Kickxellomycetes</taxon>
        <taxon>Kickxellales</taxon>
        <taxon>Kickxellaceae</taxon>
        <taxon>Spiromyces</taxon>
    </lineage>
</organism>
<proteinExistence type="predicted"/>
<accession>A0ACC1HB76</accession>
<evidence type="ECO:0000313" key="1">
    <source>
        <dbReference type="EMBL" id="KAJ1671889.1"/>
    </source>
</evidence>
<comment type="caution">
    <text evidence="1">The sequence shown here is derived from an EMBL/GenBank/DDBJ whole genome shotgun (WGS) entry which is preliminary data.</text>
</comment>